<organism evidence="3 4">
    <name type="scientific">Candidatus Kaiserbacteria bacterium CG10_big_fil_rev_8_21_14_0_10_56_12</name>
    <dbReference type="NCBI Taxonomy" id="1974611"/>
    <lineage>
        <taxon>Bacteria</taxon>
        <taxon>Candidatus Kaiseribacteriota</taxon>
    </lineage>
</organism>
<evidence type="ECO:0000313" key="3">
    <source>
        <dbReference type="EMBL" id="PIR83499.1"/>
    </source>
</evidence>
<dbReference type="Pfam" id="PF04203">
    <property type="entry name" value="Sortase"/>
    <property type="match status" value="1"/>
</dbReference>
<proteinExistence type="predicted"/>
<dbReference type="GO" id="GO:0016787">
    <property type="term" value="F:hydrolase activity"/>
    <property type="evidence" value="ECO:0007669"/>
    <property type="project" value="UniProtKB-KW"/>
</dbReference>
<dbReference type="CDD" id="cd00004">
    <property type="entry name" value="Sortase"/>
    <property type="match status" value="1"/>
</dbReference>
<evidence type="ECO:0008006" key="5">
    <source>
        <dbReference type="Google" id="ProtNLM"/>
    </source>
</evidence>
<dbReference type="EMBL" id="PFBL01000001">
    <property type="protein sequence ID" value="PIR83499.1"/>
    <property type="molecule type" value="Genomic_DNA"/>
</dbReference>
<accession>A0A2H0UAR6</accession>
<keyword evidence="2" id="KW-0812">Transmembrane</keyword>
<dbReference type="InterPro" id="IPR005754">
    <property type="entry name" value="Sortase"/>
</dbReference>
<dbReference type="Proteomes" id="UP000230179">
    <property type="component" value="Unassembled WGS sequence"/>
</dbReference>
<dbReference type="AlphaFoldDB" id="A0A2H0UAR6"/>
<keyword evidence="2" id="KW-0472">Membrane</keyword>
<gene>
    <name evidence="3" type="ORF">COU19_00145</name>
</gene>
<keyword evidence="1" id="KW-0378">Hydrolase</keyword>
<comment type="caution">
    <text evidence="3">The sequence shown here is derived from an EMBL/GenBank/DDBJ whole genome shotgun (WGS) entry which is preliminary data.</text>
</comment>
<reference evidence="4" key="1">
    <citation type="submission" date="2017-09" db="EMBL/GenBank/DDBJ databases">
        <title>Depth-based differentiation of microbial function through sediment-hosted aquifers and enrichment of novel symbionts in the deep terrestrial subsurface.</title>
        <authorList>
            <person name="Probst A.J."/>
            <person name="Ladd B."/>
            <person name="Jarett J.K."/>
            <person name="Geller-Mcgrath D.E."/>
            <person name="Sieber C.M.K."/>
            <person name="Emerson J.B."/>
            <person name="Anantharaman K."/>
            <person name="Thomas B.C."/>
            <person name="Malmstrom R."/>
            <person name="Stieglmeier M."/>
            <person name="Klingl A."/>
            <person name="Woyke T."/>
            <person name="Ryan C.M."/>
            <person name="Banfield J.F."/>
        </authorList>
    </citation>
    <scope>NUCLEOTIDE SEQUENCE [LARGE SCALE GENOMIC DNA]</scope>
</reference>
<name>A0A2H0UAR6_9BACT</name>
<sequence>MGTIVDMTAQLVRGVRRAYDQKWIFLGVFVLMFATSTLVLGALDLLPNALTASSSRTLGVVANDLKNSSASALATTLPLVHVEEPTAIEIQSLGLHATVSNPTTTNVAALDDLLLHGAVRYPTSAKLGENGNVVIFGHSSYLPVVINQAFKTFDGIQKLKQGDLVTVYSADTAYVYSVRTVTKESANDAVIELAVTGKVLTLATCNSFGEKSDRFVVTADFVESHLLGA</sequence>
<evidence type="ECO:0000313" key="4">
    <source>
        <dbReference type="Proteomes" id="UP000230179"/>
    </source>
</evidence>
<dbReference type="SUPFAM" id="SSF63817">
    <property type="entry name" value="Sortase"/>
    <property type="match status" value="1"/>
</dbReference>
<evidence type="ECO:0000256" key="2">
    <source>
        <dbReference type="SAM" id="Phobius"/>
    </source>
</evidence>
<feature type="transmembrane region" description="Helical" evidence="2">
    <location>
        <begin position="23"/>
        <end position="46"/>
    </location>
</feature>
<dbReference type="Gene3D" id="2.40.260.10">
    <property type="entry name" value="Sortase"/>
    <property type="match status" value="1"/>
</dbReference>
<protein>
    <recommendedName>
        <fullName evidence="5">Sortase</fullName>
    </recommendedName>
</protein>
<dbReference type="InterPro" id="IPR023365">
    <property type="entry name" value="Sortase_dom-sf"/>
</dbReference>
<evidence type="ECO:0000256" key="1">
    <source>
        <dbReference type="ARBA" id="ARBA00022801"/>
    </source>
</evidence>
<keyword evidence="2" id="KW-1133">Transmembrane helix</keyword>